<protein>
    <submittedName>
        <fullName evidence="1">Uncharacterized protein</fullName>
    </submittedName>
</protein>
<reference evidence="1" key="1">
    <citation type="submission" date="2020-11" db="EMBL/GenBank/DDBJ databases">
        <authorList>
            <consortium name="DOE Joint Genome Institute"/>
            <person name="Ahrendt S."/>
            <person name="Riley R."/>
            <person name="Andreopoulos W."/>
            <person name="LaButti K."/>
            <person name="Pangilinan J."/>
            <person name="Ruiz-duenas F.J."/>
            <person name="Barrasa J.M."/>
            <person name="Sanchez-Garcia M."/>
            <person name="Camarero S."/>
            <person name="Miyauchi S."/>
            <person name="Serrano A."/>
            <person name="Linde D."/>
            <person name="Babiker R."/>
            <person name="Drula E."/>
            <person name="Ayuso-Fernandez I."/>
            <person name="Pacheco R."/>
            <person name="Padilla G."/>
            <person name="Ferreira P."/>
            <person name="Barriuso J."/>
            <person name="Kellner H."/>
            <person name="Castanera R."/>
            <person name="Alfaro M."/>
            <person name="Ramirez L."/>
            <person name="Pisabarro A.G."/>
            <person name="Kuo A."/>
            <person name="Tritt A."/>
            <person name="Lipzen A."/>
            <person name="He G."/>
            <person name="Yan M."/>
            <person name="Ng V."/>
            <person name="Cullen D."/>
            <person name="Martin F."/>
            <person name="Rosso M.-N."/>
            <person name="Henrissat B."/>
            <person name="Hibbett D."/>
            <person name="Martinez A.T."/>
            <person name="Grigoriev I.V."/>
        </authorList>
    </citation>
    <scope>NUCLEOTIDE SEQUENCE</scope>
    <source>
        <strain evidence="1">AH 44721</strain>
    </source>
</reference>
<evidence type="ECO:0000313" key="2">
    <source>
        <dbReference type="Proteomes" id="UP000724874"/>
    </source>
</evidence>
<keyword evidence="2" id="KW-1185">Reference proteome</keyword>
<dbReference type="PANTHER" id="PTHR33266">
    <property type="entry name" value="CHROMOSOME 15, WHOLE GENOME SHOTGUN SEQUENCE"/>
    <property type="match status" value="1"/>
</dbReference>
<accession>A0A9P5TLY0</accession>
<dbReference type="Proteomes" id="UP000724874">
    <property type="component" value="Unassembled WGS sequence"/>
</dbReference>
<gene>
    <name evidence="1" type="ORF">CPB84DRAFT_1732264</name>
</gene>
<evidence type="ECO:0000313" key="1">
    <source>
        <dbReference type="EMBL" id="KAF8893733.1"/>
    </source>
</evidence>
<sequence length="731" mass="82349">MSLAANGSQAYPPPDLQVRHWFEIATDPSGSIKLETVQKKCHSFVYALMTRAKEELEFIANELKDALGDPKVTAEDRIRLLSSTFRNKLSEGGTFDKHGPHRIKFYEDVVNLATKYVRGILPATPSKNERSLRSPGAQFIFSEDPENPRAIATAAEEVIAILDPDKKCLQQPLVIICWDESHSLTDEIEGESWTRFSELRRALRTIKDAPIFSVFLSTAGKFHLFSPDIQFESSNRITTLVLHRFSPITEVGFDEFAVKVKPNGMSTLTQIASTHHMAHLGRALFATRYDCGDQHVKKSIIEFAQVKVLCRKVITGPLQTNETLACLAIRLGLEFKSTSWVDRKAERAQVERHMRLCLAATPGFHNMVTISPSEPLLAEAAFLTMNDHLSIDDAPTQLLYHINWSYLDPGNKGEVVAALLLLLARDKAISRPNRTKPFPLDNQSFQLEDDGATHGRIITVSEFLDALLPTENTRSVKDQKPSRYRRGHGEKKLEDAFANGYIWFNHFVKVNDFLMVNRQYLWCLISRGAAVICANNHEGIDLLIPILFGNHLEPKSVSAILIQVKNDLSYTHNVRTLLFDFMDPFKVHFLSKGDTPSFPIIRMVFALASKTATVTRPLIPTRRTTRLNSPDKYTAYDIWVAGATHESFGVISEAGASIYTHLLERSCKIFNGYDLFEKTATSVEQKRDRAIARRKMHPGTATNIEHLQNYIAEIPTLVDLDDNGDEDSEED</sequence>
<dbReference type="EMBL" id="JADNYJ010000066">
    <property type="protein sequence ID" value="KAF8893733.1"/>
    <property type="molecule type" value="Genomic_DNA"/>
</dbReference>
<name>A0A9P5TLY0_GYMJU</name>
<proteinExistence type="predicted"/>
<dbReference type="AlphaFoldDB" id="A0A9P5TLY0"/>
<dbReference type="PANTHER" id="PTHR33266:SF1">
    <property type="entry name" value="F-BOX DOMAIN-CONTAINING PROTEIN"/>
    <property type="match status" value="1"/>
</dbReference>
<organism evidence="1 2">
    <name type="scientific">Gymnopilus junonius</name>
    <name type="common">Spectacular rustgill mushroom</name>
    <name type="synonym">Gymnopilus spectabilis subsp. junonius</name>
    <dbReference type="NCBI Taxonomy" id="109634"/>
    <lineage>
        <taxon>Eukaryota</taxon>
        <taxon>Fungi</taxon>
        <taxon>Dikarya</taxon>
        <taxon>Basidiomycota</taxon>
        <taxon>Agaricomycotina</taxon>
        <taxon>Agaricomycetes</taxon>
        <taxon>Agaricomycetidae</taxon>
        <taxon>Agaricales</taxon>
        <taxon>Agaricineae</taxon>
        <taxon>Hymenogastraceae</taxon>
        <taxon>Gymnopilus</taxon>
    </lineage>
</organism>
<comment type="caution">
    <text evidence="1">The sequence shown here is derived from an EMBL/GenBank/DDBJ whole genome shotgun (WGS) entry which is preliminary data.</text>
</comment>
<dbReference type="OrthoDB" id="107110at2759"/>